<proteinExistence type="predicted"/>
<dbReference type="InterPro" id="IPR000868">
    <property type="entry name" value="Isochorismatase-like_dom"/>
</dbReference>
<sequence length="210" mass="21937">MSNNSYPAVRLDRKRAAMVFVDHQAGLLLGVQDHDKEELRRNVIALALIAKAFEVPVIMTTSAADGPNGPVISELASVVPDATIVHRPGEIDAMDNPDFAAALRDSGRDQLILSGISTDVCVSFVAQSAIAAGYGAWAVTDASGTWSTLSADAACDRMSRAGVILTSTVAVAAELLVDWRTKGGDQIASIFGQYAIPAYSSLLAFAKSGG</sequence>
<dbReference type="EMBL" id="AP022588">
    <property type="protein sequence ID" value="BBY30322.1"/>
    <property type="molecule type" value="Genomic_DNA"/>
</dbReference>
<evidence type="ECO:0000313" key="3">
    <source>
        <dbReference type="Proteomes" id="UP000467193"/>
    </source>
</evidence>
<feature type="domain" description="Isochorismatase-like" evidence="1">
    <location>
        <begin position="17"/>
        <end position="168"/>
    </location>
</feature>
<dbReference type="Proteomes" id="UP000467193">
    <property type="component" value="Chromosome"/>
</dbReference>
<reference evidence="2 3" key="1">
    <citation type="journal article" date="2019" name="Emerg. Microbes Infect.">
        <title>Comprehensive subspecies identification of 175 nontuberculous mycobacteria species based on 7547 genomic profiles.</title>
        <authorList>
            <person name="Matsumoto Y."/>
            <person name="Kinjo T."/>
            <person name="Motooka D."/>
            <person name="Nabeya D."/>
            <person name="Jung N."/>
            <person name="Uechi K."/>
            <person name="Horii T."/>
            <person name="Iida T."/>
            <person name="Fujita J."/>
            <person name="Nakamura S."/>
        </authorList>
    </citation>
    <scope>NUCLEOTIDE SEQUENCE [LARGE SCALE GENOMIC DNA]</scope>
    <source>
        <strain evidence="2 3">JCM 17899</strain>
    </source>
</reference>
<dbReference type="AlphaFoldDB" id="A0A7I7QVK8"/>
<keyword evidence="2" id="KW-0378">Hydrolase</keyword>
<accession>A0A7I7QVK8</accession>
<dbReference type="InterPro" id="IPR053152">
    <property type="entry name" value="Hydrolase_YcaC-like"/>
</dbReference>
<dbReference type="Gene3D" id="3.40.50.850">
    <property type="entry name" value="Isochorismatase-like"/>
    <property type="match status" value="1"/>
</dbReference>
<keyword evidence="3" id="KW-1185">Reference proteome</keyword>
<dbReference type="KEGG" id="msei:MSEDJ_44180"/>
<dbReference type="GO" id="GO:0016787">
    <property type="term" value="F:hydrolase activity"/>
    <property type="evidence" value="ECO:0007669"/>
    <property type="project" value="UniProtKB-KW"/>
</dbReference>
<dbReference type="PANTHER" id="PTHR43559:SF3">
    <property type="entry name" value="HYDROLASE YCAC-RELATED"/>
    <property type="match status" value="1"/>
</dbReference>
<evidence type="ECO:0000259" key="1">
    <source>
        <dbReference type="Pfam" id="PF00857"/>
    </source>
</evidence>
<evidence type="ECO:0000313" key="2">
    <source>
        <dbReference type="EMBL" id="BBY30322.1"/>
    </source>
</evidence>
<dbReference type="PANTHER" id="PTHR43559">
    <property type="entry name" value="HYDROLASE YCAC-RELATED"/>
    <property type="match status" value="1"/>
</dbReference>
<dbReference type="Pfam" id="PF00857">
    <property type="entry name" value="Isochorismatase"/>
    <property type="match status" value="1"/>
</dbReference>
<organism evidence="2 3">
    <name type="scientific">Mycolicibacterium sediminis</name>
    <dbReference type="NCBI Taxonomy" id="1286180"/>
    <lineage>
        <taxon>Bacteria</taxon>
        <taxon>Bacillati</taxon>
        <taxon>Actinomycetota</taxon>
        <taxon>Actinomycetes</taxon>
        <taxon>Mycobacteriales</taxon>
        <taxon>Mycobacteriaceae</taxon>
        <taxon>Mycolicibacterium</taxon>
    </lineage>
</organism>
<protein>
    <submittedName>
        <fullName evidence="2">Hydrolase</fullName>
    </submittedName>
</protein>
<name>A0A7I7QVK8_9MYCO</name>
<dbReference type="SUPFAM" id="SSF52499">
    <property type="entry name" value="Isochorismatase-like hydrolases"/>
    <property type="match status" value="1"/>
</dbReference>
<gene>
    <name evidence="2" type="ORF">MSEDJ_44180</name>
</gene>
<dbReference type="RefSeq" id="WP_163799705.1">
    <property type="nucleotide sequence ID" value="NZ_AP022588.1"/>
</dbReference>
<dbReference type="InterPro" id="IPR036380">
    <property type="entry name" value="Isochorismatase-like_sf"/>
</dbReference>